<evidence type="ECO:0000256" key="4">
    <source>
        <dbReference type="SAM" id="Coils"/>
    </source>
</evidence>
<reference evidence="5" key="1">
    <citation type="journal article" date="2011" name="J. Cell Sci.">
        <title>Multivesicular bodies in the enigmatic amoeboflagellate Breviata anathema and the evolution of ESCRT 0.</title>
        <authorList>
            <person name="Herman E.K."/>
            <person name="Walker G."/>
            <person name="van der Giezen M."/>
            <person name="Dacks J.B."/>
        </authorList>
    </citation>
    <scope>NUCLEOTIDE SEQUENCE</scope>
</reference>
<comment type="similarity">
    <text evidence="2">Belongs to the SNF7 family.</text>
</comment>
<dbReference type="InterPro" id="IPR005024">
    <property type="entry name" value="Snf7_fam"/>
</dbReference>
<keyword evidence="3" id="KW-0967">Endosome</keyword>
<dbReference type="PANTHER" id="PTHR22761:SF10">
    <property type="entry name" value="GH13992P"/>
    <property type="match status" value="1"/>
</dbReference>
<dbReference type="AlphaFoldDB" id="E9LD19"/>
<evidence type="ECO:0000313" key="5">
    <source>
        <dbReference type="EMBL" id="ADW82829.1"/>
    </source>
</evidence>
<name>E9LD19_BREAA</name>
<dbReference type="GO" id="GO:0032511">
    <property type="term" value="P:late endosome to vacuole transport via multivesicular body sorting pathway"/>
    <property type="evidence" value="ECO:0007669"/>
    <property type="project" value="TreeGrafter"/>
</dbReference>
<dbReference type="GO" id="GO:0009898">
    <property type="term" value="C:cytoplasmic side of plasma membrane"/>
    <property type="evidence" value="ECO:0007669"/>
    <property type="project" value="TreeGrafter"/>
</dbReference>
<accession>E9LD19</accession>
<keyword evidence="4" id="KW-0175">Coiled coil</keyword>
<feature type="coiled-coil region" evidence="4">
    <location>
        <begin position="13"/>
        <end position="40"/>
    </location>
</feature>
<evidence type="ECO:0000256" key="2">
    <source>
        <dbReference type="ARBA" id="ARBA00006190"/>
    </source>
</evidence>
<dbReference type="GO" id="GO:0006900">
    <property type="term" value="P:vesicle budding from membrane"/>
    <property type="evidence" value="ECO:0007669"/>
    <property type="project" value="TreeGrafter"/>
</dbReference>
<comment type="subcellular location">
    <subcellularLocation>
        <location evidence="1">Endosome</location>
    </subcellularLocation>
</comment>
<dbReference type="Pfam" id="PF03357">
    <property type="entry name" value="Snf7"/>
    <property type="match status" value="1"/>
</dbReference>
<proteinExistence type="evidence at transcript level"/>
<dbReference type="GO" id="GO:0005771">
    <property type="term" value="C:multivesicular body"/>
    <property type="evidence" value="ECO:0007669"/>
    <property type="project" value="TreeGrafter"/>
</dbReference>
<evidence type="ECO:0000256" key="3">
    <source>
        <dbReference type="ARBA" id="ARBA00022753"/>
    </source>
</evidence>
<dbReference type="GO" id="GO:0000815">
    <property type="term" value="C:ESCRT III complex"/>
    <property type="evidence" value="ECO:0007669"/>
    <property type="project" value="TreeGrafter"/>
</dbReference>
<protein>
    <submittedName>
        <fullName evidence="5">Vacuolar protein sorting protein 32</fullName>
    </submittedName>
</protein>
<gene>
    <name evidence="5" type="primary">VPS32</name>
</gene>
<dbReference type="PANTHER" id="PTHR22761">
    <property type="entry name" value="CHARGED MULTIVESICULAR BODY PROTEIN"/>
    <property type="match status" value="1"/>
</dbReference>
<organism evidence="5">
    <name type="scientific">Breviata anathema</name>
    <name type="common">Amoeboid flagellate</name>
    <dbReference type="NCBI Taxonomy" id="81100"/>
    <lineage>
        <taxon>Eukaryota</taxon>
        <taxon>Breviatea</taxon>
        <taxon>Breviata</taxon>
    </lineage>
</organism>
<evidence type="ECO:0000256" key="1">
    <source>
        <dbReference type="ARBA" id="ARBA00004177"/>
    </source>
</evidence>
<dbReference type="Gene3D" id="1.10.287.1060">
    <property type="entry name" value="ESAT-6-like"/>
    <property type="match status" value="1"/>
</dbReference>
<sequence length="208" mass="23157">MSKLFGKAKKQPKENTEDQIAKLREQLDVLEKKENYLQKKCDAEDDFIRKNVAKNKKAALAALRRKKGYEKQINTFSGARYNIEMLLSAIDSGATMKDTFSAMKTGTQVLTQVQGQISEDEVMDMQDQMTEALDAQEAIAQVIGQPLQQYGVDEDELMAELEGYEQQAIDEAFVGKLPAMPEAGRGVPAVEAEAEDDDLAELERSMAV</sequence>
<dbReference type="Gene3D" id="6.10.250.1710">
    <property type="match status" value="1"/>
</dbReference>
<dbReference type="EMBL" id="HM773428">
    <property type="protein sequence ID" value="ADW82829.1"/>
    <property type="molecule type" value="mRNA"/>
</dbReference>